<dbReference type="OrthoDB" id="4128586at2759"/>
<protein>
    <recommendedName>
        <fullName evidence="4">Transcription factor domain-containing protein</fullName>
    </recommendedName>
</protein>
<evidence type="ECO:0008006" key="4">
    <source>
        <dbReference type="Google" id="ProtNLM"/>
    </source>
</evidence>
<reference evidence="2 3" key="1">
    <citation type="submission" date="2015-01" db="EMBL/GenBank/DDBJ databases">
        <title>The Genome Sequence of Fonsecaea pedrosoi CBS 271.37.</title>
        <authorList>
            <consortium name="The Broad Institute Genomics Platform"/>
            <person name="Cuomo C."/>
            <person name="de Hoog S."/>
            <person name="Gorbushina A."/>
            <person name="Stielow B."/>
            <person name="Teixiera M."/>
            <person name="Abouelleil A."/>
            <person name="Chapman S.B."/>
            <person name="Priest M."/>
            <person name="Young S.K."/>
            <person name="Wortman J."/>
            <person name="Nusbaum C."/>
            <person name="Birren B."/>
        </authorList>
    </citation>
    <scope>NUCLEOTIDE SEQUENCE [LARGE SCALE GENOMIC DNA]</scope>
    <source>
        <strain evidence="2 3">CBS 271.37</strain>
    </source>
</reference>
<dbReference type="HOGENOM" id="CLU_016895_0_0_1"/>
<evidence type="ECO:0000256" key="1">
    <source>
        <dbReference type="SAM" id="MobiDB-lite"/>
    </source>
</evidence>
<keyword evidence="3" id="KW-1185">Reference proteome</keyword>
<feature type="region of interest" description="Disordered" evidence="1">
    <location>
        <begin position="114"/>
        <end position="134"/>
    </location>
</feature>
<dbReference type="RefSeq" id="XP_013279286.1">
    <property type="nucleotide sequence ID" value="XM_013423832.1"/>
</dbReference>
<dbReference type="PANTHER" id="PTHR37540:SF5">
    <property type="entry name" value="TRANSCRIPTION FACTOR DOMAIN-CONTAINING PROTEIN"/>
    <property type="match status" value="1"/>
</dbReference>
<organism evidence="2 3">
    <name type="scientific">Fonsecaea pedrosoi CBS 271.37</name>
    <dbReference type="NCBI Taxonomy" id="1442368"/>
    <lineage>
        <taxon>Eukaryota</taxon>
        <taxon>Fungi</taxon>
        <taxon>Dikarya</taxon>
        <taxon>Ascomycota</taxon>
        <taxon>Pezizomycotina</taxon>
        <taxon>Eurotiomycetes</taxon>
        <taxon>Chaetothyriomycetidae</taxon>
        <taxon>Chaetothyriales</taxon>
        <taxon>Herpotrichiellaceae</taxon>
        <taxon>Fonsecaea</taxon>
    </lineage>
</organism>
<dbReference type="PANTHER" id="PTHR37540">
    <property type="entry name" value="TRANSCRIPTION FACTOR (ACR-2), PUTATIVE-RELATED-RELATED"/>
    <property type="match status" value="1"/>
</dbReference>
<accession>A0A0D2G410</accession>
<dbReference type="AlphaFoldDB" id="A0A0D2G410"/>
<dbReference type="Proteomes" id="UP000053029">
    <property type="component" value="Unassembled WGS sequence"/>
</dbReference>
<dbReference type="VEuPathDB" id="FungiDB:Z517_10219"/>
<dbReference type="EMBL" id="KN846975">
    <property type="protein sequence ID" value="KIW75478.1"/>
    <property type="molecule type" value="Genomic_DNA"/>
</dbReference>
<proteinExistence type="predicted"/>
<gene>
    <name evidence="2" type="ORF">Z517_10219</name>
</gene>
<name>A0A0D2G410_9EURO</name>
<dbReference type="GeneID" id="25309709"/>
<sequence length="567" mass="63751">MPIHLSYIPYVPDKSRSRNDYELLRSKARSHAAKFRHRNNANTIVLNKHCWSPPTYPHCLGHRGTPTAPGKQIGWAPSYDGDNLCSHSPRIRIEQLLAEEEQDTKTMSIGRLVAPDNDTNRYKTEPEGPGMDSMARHGKFEQELTSPGPWHWTRGARVDPFDCIPGYDRYGASLAIDFLIHYVMPTVASINEAFNVVNVYGQWVLENMAKYEDFFHVILGLTKVAHTAIACPGSLLPQDAFVHAGQAMSKLRARLAKPNARADDGAILTILYLAMFERGLGNDAAFKAHRAQVDQMVASRGGVDCLGVDSSARATLTVLLSLSGDQPTDSPTSEPATEKLLVIRQAPRFRFEDDVKIIDKLPCGFRNLARAGVLSSETLQIIHRISVKQDWSPQDATYREKQGKERTKVYRPVAGQAWNFWDACTAFRTPDGPGGPSLEKMICLALFRYCANRANRLRPKACIYHSATTQLTARLPAFRVSSARTERDCLIWIWLVAIDSWAMAQNSPELSADGARLLAKMRDALPELRDWAWWDLECLGQKFFWRDDLRVLLRANWDAPGLGEEEY</sequence>
<evidence type="ECO:0000313" key="3">
    <source>
        <dbReference type="Proteomes" id="UP000053029"/>
    </source>
</evidence>
<evidence type="ECO:0000313" key="2">
    <source>
        <dbReference type="EMBL" id="KIW75478.1"/>
    </source>
</evidence>